<dbReference type="RefSeq" id="WP_036834794.1">
    <property type="nucleotide sequence ID" value="NZ_AVPG01000016.1"/>
</dbReference>
<feature type="transmembrane region" description="Helical" evidence="1">
    <location>
        <begin position="36"/>
        <end position="60"/>
    </location>
</feature>
<reference evidence="2 3" key="1">
    <citation type="submission" date="2013-08" db="EMBL/GenBank/DDBJ databases">
        <authorList>
            <person name="Huang J."/>
            <person name="Wang G."/>
        </authorList>
    </citation>
    <scope>NUCLEOTIDE SEQUENCE [LARGE SCALE GENOMIC DNA]</scope>
    <source>
        <strain evidence="2 3">JSM 072002</strain>
    </source>
</reference>
<dbReference type="Proteomes" id="UP000030401">
    <property type="component" value="Unassembled WGS sequence"/>
</dbReference>
<dbReference type="eggNOG" id="ENOG5030CH4">
    <property type="taxonomic scope" value="Bacteria"/>
</dbReference>
<keyword evidence="1" id="KW-1133">Transmembrane helix</keyword>
<dbReference type="AlphaFoldDB" id="A0A0A5HR60"/>
<comment type="caution">
    <text evidence="2">The sequence shown here is derived from an EMBL/GenBank/DDBJ whole genome shotgun (WGS) entry which is preliminary data.</text>
</comment>
<proteinExistence type="predicted"/>
<feature type="transmembrane region" description="Helical" evidence="1">
    <location>
        <begin position="66"/>
        <end position="82"/>
    </location>
</feature>
<name>A0A0A5HR60_9BACI</name>
<evidence type="ECO:0000256" key="1">
    <source>
        <dbReference type="SAM" id="Phobius"/>
    </source>
</evidence>
<feature type="transmembrane region" description="Helical" evidence="1">
    <location>
        <begin position="94"/>
        <end position="114"/>
    </location>
</feature>
<protein>
    <submittedName>
        <fullName evidence="2">Uncharacterized protein</fullName>
    </submittedName>
</protein>
<keyword evidence="1" id="KW-0472">Membrane</keyword>
<feature type="transmembrane region" description="Helical" evidence="1">
    <location>
        <begin position="134"/>
        <end position="156"/>
    </location>
</feature>
<gene>
    <name evidence="2" type="ORF">N784_05940</name>
</gene>
<evidence type="ECO:0000313" key="3">
    <source>
        <dbReference type="Proteomes" id="UP000030401"/>
    </source>
</evidence>
<organism evidence="2 3">
    <name type="scientific">Pontibacillus litoralis JSM 072002</name>
    <dbReference type="NCBI Taxonomy" id="1385512"/>
    <lineage>
        <taxon>Bacteria</taxon>
        <taxon>Bacillati</taxon>
        <taxon>Bacillota</taxon>
        <taxon>Bacilli</taxon>
        <taxon>Bacillales</taxon>
        <taxon>Bacillaceae</taxon>
        <taxon>Pontibacillus</taxon>
    </lineage>
</organism>
<keyword evidence="3" id="KW-1185">Reference proteome</keyword>
<keyword evidence="1" id="KW-0812">Transmembrane</keyword>
<accession>A0A0A5HR60</accession>
<dbReference type="EMBL" id="AVPG01000016">
    <property type="protein sequence ID" value="KGX86102.1"/>
    <property type="molecule type" value="Genomic_DNA"/>
</dbReference>
<sequence length="171" mass="19526">MSSFINNANRTISRTWSSLMALAEKMFAFLSLHKKLVLTVCVVGCIVMILSPVLQVIIAYLHLAKLLIYIMFAATLLLAVMCTQCDWLRNALSLLFPFVITAFYADVYSSYYGSPYMEWIMKESTTTSMLTLSTFIYACAVSLLSFLMHQFMLVTVMTNANQRFPREYLDK</sequence>
<evidence type="ECO:0000313" key="2">
    <source>
        <dbReference type="EMBL" id="KGX86102.1"/>
    </source>
</evidence>
<dbReference type="STRING" id="1385512.N784_05940"/>